<feature type="region of interest" description="Disordered" evidence="1">
    <location>
        <begin position="46"/>
        <end position="67"/>
    </location>
</feature>
<proteinExistence type="predicted"/>
<evidence type="ECO:0000313" key="3">
    <source>
        <dbReference type="Proteomes" id="UP000799753"/>
    </source>
</evidence>
<accession>A0A6A6RVM2</accession>
<feature type="compositionally biased region" description="Low complexity" evidence="1">
    <location>
        <begin position="8"/>
        <end position="25"/>
    </location>
</feature>
<evidence type="ECO:0000313" key="2">
    <source>
        <dbReference type="EMBL" id="KAF2638044.1"/>
    </source>
</evidence>
<keyword evidence="3" id="KW-1185">Reference proteome</keyword>
<reference evidence="2" key="1">
    <citation type="journal article" date="2020" name="Stud. Mycol.">
        <title>101 Dothideomycetes genomes: a test case for predicting lifestyles and emergence of pathogens.</title>
        <authorList>
            <person name="Haridas S."/>
            <person name="Albert R."/>
            <person name="Binder M."/>
            <person name="Bloem J."/>
            <person name="Labutti K."/>
            <person name="Salamov A."/>
            <person name="Andreopoulos B."/>
            <person name="Baker S."/>
            <person name="Barry K."/>
            <person name="Bills G."/>
            <person name="Bluhm B."/>
            <person name="Cannon C."/>
            <person name="Castanera R."/>
            <person name="Culley D."/>
            <person name="Daum C."/>
            <person name="Ezra D."/>
            <person name="Gonzalez J."/>
            <person name="Henrissat B."/>
            <person name="Kuo A."/>
            <person name="Liang C."/>
            <person name="Lipzen A."/>
            <person name="Lutzoni F."/>
            <person name="Magnuson J."/>
            <person name="Mondo S."/>
            <person name="Nolan M."/>
            <person name="Ohm R."/>
            <person name="Pangilinan J."/>
            <person name="Park H.-J."/>
            <person name="Ramirez L."/>
            <person name="Alfaro M."/>
            <person name="Sun H."/>
            <person name="Tritt A."/>
            <person name="Yoshinaga Y."/>
            <person name="Zwiers L.-H."/>
            <person name="Turgeon B."/>
            <person name="Goodwin S."/>
            <person name="Spatafora J."/>
            <person name="Crous P."/>
            <person name="Grigoriev I."/>
        </authorList>
    </citation>
    <scope>NUCLEOTIDE SEQUENCE</scope>
    <source>
        <strain evidence="2">CBS 473.64</strain>
    </source>
</reference>
<gene>
    <name evidence="2" type="ORF">P280DRAFT_89133</name>
</gene>
<dbReference type="AlphaFoldDB" id="A0A6A6RVM2"/>
<evidence type="ECO:0000256" key="1">
    <source>
        <dbReference type="SAM" id="MobiDB-lite"/>
    </source>
</evidence>
<dbReference type="Proteomes" id="UP000799753">
    <property type="component" value="Unassembled WGS sequence"/>
</dbReference>
<feature type="region of interest" description="Disordered" evidence="1">
    <location>
        <begin position="1"/>
        <end position="27"/>
    </location>
</feature>
<organism evidence="2 3">
    <name type="scientific">Massarina eburnea CBS 473.64</name>
    <dbReference type="NCBI Taxonomy" id="1395130"/>
    <lineage>
        <taxon>Eukaryota</taxon>
        <taxon>Fungi</taxon>
        <taxon>Dikarya</taxon>
        <taxon>Ascomycota</taxon>
        <taxon>Pezizomycotina</taxon>
        <taxon>Dothideomycetes</taxon>
        <taxon>Pleosporomycetidae</taxon>
        <taxon>Pleosporales</taxon>
        <taxon>Massarineae</taxon>
        <taxon>Massarinaceae</taxon>
        <taxon>Massarina</taxon>
    </lineage>
</organism>
<sequence length="264" mass="28943">MPTSSQDSGSSAFPSTASPAASSMADDCAVASCSIPMRPLLAPARPRVDLHQEVPAESDSEAAADRTIERTRYGQNTREGVITQHVPQALDTARTGAGAGRPHQPPPRLQLSPPKTRAEIVKRFFQAQNSRRIPQLFNRELAEEETYTCALCRNNGPASGGLGADNGATLHECTKPIPIPGASDGSERIKRHTELRGRMPEGWVMKDSTGLYCAEGAEEHSKDKDETEKKRERDLMERLKELKIQASRMYDLDSENPCCGYPVW</sequence>
<name>A0A6A6RVM2_9PLEO</name>
<dbReference type="EMBL" id="MU006791">
    <property type="protein sequence ID" value="KAF2638044.1"/>
    <property type="molecule type" value="Genomic_DNA"/>
</dbReference>
<protein>
    <submittedName>
        <fullName evidence="2">Uncharacterized protein</fullName>
    </submittedName>
</protein>